<keyword evidence="3" id="KW-1003">Cell membrane</keyword>
<evidence type="ECO:0000259" key="8">
    <source>
        <dbReference type="PROSITE" id="PS50928"/>
    </source>
</evidence>
<feature type="transmembrane region" description="Helical" evidence="7">
    <location>
        <begin position="6"/>
        <end position="32"/>
    </location>
</feature>
<dbReference type="PROSITE" id="PS50928">
    <property type="entry name" value="ABC_TM1"/>
    <property type="match status" value="1"/>
</dbReference>
<evidence type="ECO:0000256" key="6">
    <source>
        <dbReference type="ARBA" id="ARBA00023136"/>
    </source>
</evidence>
<keyword evidence="6 7" id="KW-0472">Membrane</keyword>
<dbReference type="Gene3D" id="1.10.3720.10">
    <property type="entry name" value="MetI-like"/>
    <property type="match status" value="1"/>
</dbReference>
<evidence type="ECO:0000313" key="9">
    <source>
        <dbReference type="EMBL" id="PTX64281.1"/>
    </source>
</evidence>
<evidence type="ECO:0000313" key="10">
    <source>
        <dbReference type="Proteomes" id="UP000244240"/>
    </source>
</evidence>
<comment type="similarity">
    <text evidence="7">Belongs to the binding-protein-dependent transport system permease family.</text>
</comment>
<feature type="transmembrane region" description="Helical" evidence="7">
    <location>
        <begin position="146"/>
        <end position="166"/>
    </location>
</feature>
<dbReference type="Proteomes" id="UP000244240">
    <property type="component" value="Unassembled WGS sequence"/>
</dbReference>
<keyword evidence="5 7" id="KW-1133">Transmembrane helix</keyword>
<dbReference type="RefSeq" id="WP_245920643.1">
    <property type="nucleotide sequence ID" value="NZ_QBKR01000003.1"/>
</dbReference>
<evidence type="ECO:0000256" key="1">
    <source>
        <dbReference type="ARBA" id="ARBA00004651"/>
    </source>
</evidence>
<dbReference type="PANTHER" id="PTHR43163">
    <property type="entry name" value="DIPEPTIDE TRANSPORT SYSTEM PERMEASE PROTEIN DPPB-RELATED"/>
    <property type="match status" value="1"/>
</dbReference>
<keyword evidence="4 7" id="KW-0812">Transmembrane</keyword>
<dbReference type="Pfam" id="PF00528">
    <property type="entry name" value="BPD_transp_1"/>
    <property type="match status" value="1"/>
</dbReference>
<protein>
    <submittedName>
        <fullName evidence="9">Peptide/nickel transport system permease protein</fullName>
    </submittedName>
</protein>
<dbReference type="EMBL" id="QBKR01000003">
    <property type="protein sequence ID" value="PTX64281.1"/>
    <property type="molecule type" value="Genomic_DNA"/>
</dbReference>
<comment type="subcellular location">
    <subcellularLocation>
        <location evidence="1 7">Cell membrane</location>
        <topology evidence="1 7">Multi-pass membrane protein</topology>
    </subcellularLocation>
</comment>
<evidence type="ECO:0000256" key="5">
    <source>
        <dbReference type="ARBA" id="ARBA00022989"/>
    </source>
</evidence>
<feature type="transmembrane region" description="Helical" evidence="7">
    <location>
        <begin position="303"/>
        <end position="329"/>
    </location>
</feature>
<feature type="transmembrane region" description="Helical" evidence="7">
    <location>
        <begin position="103"/>
        <end position="123"/>
    </location>
</feature>
<keyword evidence="2 7" id="KW-0813">Transport</keyword>
<dbReference type="CDD" id="cd06261">
    <property type="entry name" value="TM_PBP2"/>
    <property type="match status" value="1"/>
</dbReference>
<evidence type="ECO:0000256" key="2">
    <source>
        <dbReference type="ARBA" id="ARBA00022448"/>
    </source>
</evidence>
<dbReference type="InterPro" id="IPR035906">
    <property type="entry name" value="MetI-like_sf"/>
</dbReference>
<proteinExistence type="inferred from homology"/>
<keyword evidence="10" id="KW-1185">Reference proteome</keyword>
<dbReference type="PANTHER" id="PTHR43163:SF6">
    <property type="entry name" value="DIPEPTIDE TRANSPORT SYSTEM PERMEASE PROTEIN DPPB-RELATED"/>
    <property type="match status" value="1"/>
</dbReference>
<dbReference type="SUPFAM" id="SSF161098">
    <property type="entry name" value="MetI-like"/>
    <property type="match status" value="1"/>
</dbReference>
<dbReference type="AlphaFoldDB" id="A0A2T6C7H4"/>
<organism evidence="9 10">
    <name type="scientific">Melghirimyces profundicolus</name>
    <dbReference type="NCBI Taxonomy" id="1242148"/>
    <lineage>
        <taxon>Bacteria</taxon>
        <taxon>Bacillati</taxon>
        <taxon>Bacillota</taxon>
        <taxon>Bacilli</taxon>
        <taxon>Bacillales</taxon>
        <taxon>Thermoactinomycetaceae</taxon>
        <taxon>Melghirimyces</taxon>
    </lineage>
</organism>
<sequence length="335" mass="36591">MNILNYILIRFLWAIPTLLGVSILVFLMIHLIPGDPAQLMLYPRGTPEQVEALREQLGLNDPMAVQYFNWLKDALFFDFGKSVSTGSSVISEISSRFAATVELALSALSIAVVVGIPLGVIAARKKNSLIDYLCITFSLGGVSIPVFWLGLMLIFVFAATLGWLPVSGRISMDSGMQIVTGFYLLDALLIGNLYAFGDAVKHLILPAVALSTIPLAMVVRITRSSMLEVLSQDYMKTARAKGIPGRLIIYKHALRNALIPVVTVLGIQIGSLMGGSILTETVFSWPGLGSLIIDSINDRDYPVIQGVVFLATLIMIVVNLIVDVLYAYLDPRIRY</sequence>
<evidence type="ECO:0000256" key="4">
    <source>
        <dbReference type="ARBA" id="ARBA00022692"/>
    </source>
</evidence>
<feature type="transmembrane region" description="Helical" evidence="7">
    <location>
        <begin position="257"/>
        <end position="283"/>
    </location>
</feature>
<accession>A0A2T6C7H4</accession>
<dbReference type="InterPro" id="IPR000515">
    <property type="entry name" value="MetI-like"/>
</dbReference>
<evidence type="ECO:0000256" key="3">
    <source>
        <dbReference type="ARBA" id="ARBA00022475"/>
    </source>
</evidence>
<name>A0A2T6C7H4_9BACL</name>
<dbReference type="GO" id="GO:0055085">
    <property type="term" value="P:transmembrane transport"/>
    <property type="evidence" value="ECO:0007669"/>
    <property type="project" value="InterPro"/>
</dbReference>
<comment type="caution">
    <text evidence="9">The sequence shown here is derived from an EMBL/GenBank/DDBJ whole genome shotgun (WGS) entry which is preliminary data.</text>
</comment>
<feature type="domain" description="ABC transmembrane type-1" evidence="8">
    <location>
        <begin position="97"/>
        <end position="326"/>
    </location>
</feature>
<evidence type="ECO:0000256" key="7">
    <source>
        <dbReference type="RuleBase" id="RU363032"/>
    </source>
</evidence>
<feature type="transmembrane region" description="Helical" evidence="7">
    <location>
        <begin position="178"/>
        <end position="197"/>
    </location>
</feature>
<dbReference type="InterPro" id="IPR045621">
    <property type="entry name" value="BPD_transp_1_N"/>
</dbReference>
<dbReference type="Pfam" id="PF19300">
    <property type="entry name" value="BPD_transp_1_N"/>
    <property type="match status" value="1"/>
</dbReference>
<dbReference type="GO" id="GO:0005886">
    <property type="term" value="C:plasma membrane"/>
    <property type="evidence" value="ECO:0007669"/>
    <property type="project" value="UniProtKB-SubCell"/>
</dbReference>
<reference evidence="9 10" key="1">
    <citation type="submission" date="2018-04" db="EMBL/GenBank/DDBJ databases">
        <title>Genomic Encyclopedia of Archaeal and Bacterial Type Strains, Phase II (KMG-II): from individual species to whole genera.</title>
        <authorList>
            <person name="Goeker M."/>
        </authorList>
    </citation>
    <scope>NUCLEOTIDE SEQUENCE [LARGE SCALE GENOMIC DNA]</scope>
    <source>
        <strain evidence="9 10">DSM 45787</strain>
    </source>
</reference>
<gene>
    <name evidence="9" type="ORF">C8P63_10364</name>
</gene>